<dbReference type="Proteomes" id="UP000198669">
    <property type="component" value="Unassembled WGS sequence"/>
</dbReference>
<dbReference type="GeneID" id="30584002"/>
<dbReference type="STRING" id="2177.BHR79_09485"/>
<evidence type="ECO:0000313" key="3">
    <source>
        <dbReference type="EMBL" id="RNI08976.1"/>
    </source>
</evidence>
<reference evidence="2 5" key="1">
    <citation type="submission" date="2016-10" db="EMBL/GenBank/DDBJ databases">
        <title>Methanohalophilus halophilus.</title>
        <authorList>
            <person name="L'haridon S."/>
        </authorList>
    </citation>
    <scope>NUCLEOTIDE SEQUENCE [LARGE SCALE GENOMIC DNA]</scope>
    <source>
        <strain evidence="2 5">Z-7982</strain>
    </source>
</reference>
<dbReference type="SMART" id="SM00418">
    <property type="entry name" value="HTH_ARSR"/>
    <property type="match status" value="1"/>
</dbReference>
<organism evidence="2 5">
    <name type="scientific">Methanohalophilus halophilus</name>
    <dbReference type="NCBI Taxonomy" id="2177"/>
    <lineage>
        <taxon>Archaea</taxon>
        <taxon>Methanobacteriati</taxon>
        <taxon>Methanobacteriota</taxon>
        <taxon>Stenosarchaea group</taxon>
        <taxon>Methanomicrobia</taxon>
        <taxon>Methanosarcinales</taxon>
        <taxon>Methanosarcinaceae</taxon>
        <taxon>Methanohalophilus</taxon>
    </lineage>
</organism>
<dbReference type="InterPro" id="IPR011991">
    <property type="entry name" value="ArsR-like_HTH"/>
</dbReference>
<evidence type="ECO:0000313" key="4">
    <source>
        <dbReference type="EMBL" id="SDW35902.1"/>
    </source>
</evidence>
<sequence>MQKKLQGIVSLGEALSHPLRLKLICMLADREWYVYELAKELDVSRQVLYLHLKRLEKADIVEGDLRLEEDDMRAKKFFKLKEFDIKLDVEDLKNIFETETIPKKN</sequence>
<protein>
    <submittedName>
        <fullName evidence="2 3">Transcriptional regulator</fullName>
    </submittedName>
    <submittedName>
        <fullName evidence="4">Helix-turn-helix domain-containing protein</fullName>
    </submittedName>
</protein>
<dbReference type="EMBL" id="FNMU01000002">
    <property type="protein sequence ID" value="SDW35902.1"/>
    <property type="molecule type" value="Genomic_DNA"/>
</dbReference>
<dbReference type="AlphaFoldDB" id="A0A1L3Q493"/>
<dbReference type="InterPro" id="IPR001845">
    <property type="entry name" value="HTH_ArsR_DNA-bd_dom"/>
</dbReference>
<dbReference type="SUPFAM" id="SSF46785">
    <property type="entry name" value="Winged helix' DNA-binding domain"/>
    <property type="match status" value="1"/>
</dbReference>
<evidence type="ECO:0000313" key="6">
    <source>
        <dbReference type="Proteomes" id="UP000198669"/>
    </source>
</evidence>
<dbReference type="Proteomes" id="UP000186879">
    <property type="component" value="Chromosome"/>
</dbReference>
<dbReference type="GO" id="GO:0003700">
    <property type="term" value="F:DNA-binding transcription factor activity"/>
    <property type="evidence" value="ECO:0007669"/>
    <property type="project" value="InterPro"/>
</dbReference>
<dbReference type="EMBL" id="RJJG01000004">
    <property type="protein sequence ID" value="RNI08976.1"/>
    <property type="molecule type" value="Genomic_DNA"/>
</dbReference>
<reference evidence="3 7" key="3">
    <citation type="submission" date="2018-10" db="EMBL/GenBank/DDBJ databases">
        <title>Cultivation of a novel Methanohalophilus strain from Kebrit Deep of the Red Sea and a genomic comparison of members of the genus Methanohalophilus.</title>
        <authorList>
            <person name="Guan Y."/>
            <person name="Ngugi D.K."/>
            <person name="Stingl U."/>
        </authorList>
    </citation>
    <scope>NUCLEOTIDE SEQUENCE [LARGE SCALE GENOMIC DNA]</scope>
    <source>
        <strain evidence="3 7">DSM 3094</strain>
    </source>
</reference>
<dbReference type="InterPro" id="IPR036388">
    <property type="entry name" value="WH-like_DNA-bd_sf"/>
</dbReference>
<evidence type="ECO:0000259" key="1">
    <source>
        <dbReference type="SMART" id="SM00418"/>
    </source>
</evidence>
<accession>A0A1L3Q493</accession>
<evidence type="ECO:0000313" key="2">
    <source>
        <dbReference type="EMBL" id="APH39690.1"/>
    </source>
</evidence>
<feature type="domain" description="HTH arsR-type" evidence="1">
    <location>
        <begin position="10"/>
        <end position="94"/>
    </location>
</feature>
<dbReference type="InterPro" id="IPR036390">
    <property type="entry name" value="WH_DNA-bd_sf"/>
</dbReference>
<proteinExistence type="predicted"/>
<evidence type="ECO:0000313" key="7">
    <source>
        <dbReference type="Proteomes" id="UP000267921"/>
    </source>
</evidence>
<dbReference type="PANTHER" id="PTHR38600">
    <property type="entry name" value="TRANSCRIPTIONAL REGULATORY PROTEIN"/>
    <property type="match status" value="1"/>
</dbReference>
<keyword evidence="5" id="KW-1185">Reference proteome</keyword>
<dbReference type="OrthoDB" id="9623at2157"/>
<evidence type="ECO:0000313" key="5">
    <source>
        <dbReference type="Proteomes" id="UP000186879"/>
    </source>
</evidence>
<name>A0A1L3Q493_9EURY</name>
<dbReference type="PANTHER" id="PTHR38600:SF1">
    <property type="entry name" value="TRANSCRIPTIONAL REGULATORY PROTEIN"/>
    <property type="match status" value="1"/>
</dbReference>
<dbReference type="EMBL" id="CP017921">
    <property type="protein sequence ID" value="APH39690.1"/>
    <property type="molecule type" value="Genomic_DNA"/>
</dbReference>
<dbReference type="Pfam" id="PF12840">
    <property type="entry name" value="HTH_20"/>
    <property type="match status" value="1"/>
</dbReference>
<reference evidence="4 6" key="2">
    <citation type="submission" date="2016-10" db="EMBL/GenBank/DDBJ databases">
        <authorList>
            <person name="de Groot N.N."/>
        </authorList>
    </citation>
    <scope>NUCLEOTIDE SEQUENCE [LARGE SCALE GENOMIC DNA]</scope>
    <source>
        <strain evidence="4 6">Z-7982</strain>
    </source>
</reference>
<dbReference type="Gene3D" id="1.10.10.10">
    <property type="entry name" value="Winged helix-like DNA-binding domain superfamily/Winged helix DNA-binding domain"/>
    <property type="match status" value="1"/>
</dbReference>
<gene>
    <name evidence="2" type="ORF">BHR79_09485</name>
    <name evidence="3" type="ORF">EFE40_05780</name>
    <name evidence="4" type="ORF">SAMN04515625_0813</name>
</gene>
<dbReference type="CDD" id="cd00090">
    <property type="entry name" value="HTH_ARSR"/>
    <property type="match status" value="1"/>
</dbReference>
<dbReference type="KEGG" id="mhaz:BHR79_09485"/>
<dbReference type="RefSeq" id="WP_072562107.1">
    <property type="nucleotide sequence ID" value="NZ_CP017921.1"/>
</dbReference>
<dbReference type="Proteomes" id="UP000267921">
    <property type="component" value="Unassembled WGS sequence"/>
</dbReference>